<proteinExistence type="predicted"/>
<reference evidence="2" key="1">
    <citation type="submission" date="2017-01" db="EMBL/GenBank/DDBJ databases">
        <title>Genome Analysis of Deinococcus marmoris KOPRI26562.</title>
        <authorList>
            <person name="Kim J.H."/>
            <person name="Oh H.-M."/>
        </authorList>
    </citation>
    <scope>NUCLEOTIDE SEQUENCE [LARGE SCALE GENOMIC DNA]</scope>
    <source>
        <strain evidence="2">PAMC 26633</strain>
    </source>
</reference>
<name>A0A226WVJ7_CABSO</name>
<dbReference type="AlphaFoldDB" id="A0A226WVJ7"/>
<evidence type="ECO:0000313" key="1">
    <source>
        <dbReference type="EMBL" id="OXC74869.1"/>
    </source>
</evidence>
<dbReference type="EMBL" id="MTHB01000200">
    <property type="protein sequence ID" value="OXC74869.1"/>
    <property type="molecule type" value="Genomic_DNA"/>
</dbReference>
<sequence>MPGDRHPASPGIATKHLPLWLESDRIPLNVGAWPPDLCRGVHLEPAPAVKAACWEDLSICAVSMSKMPSNSPRRGTP</sequence>
<protein>
    <submittedName>
        <fullName evidence="1">Uncharacterized protein</fullName>
    </submittedName>
</protein>
<gene>
    <name evidence="1" type="ORF">BSU04_29865</name>
</gene>
<accession>A0A226WVJ7</accession>
<comment type="caution">
    <text evidence="1">The sequence shown here is derived from an EMBL/GenBank/DDBJ whole genome shotgun (WGS) entry which is preliminary data.</text>
</comment>
<dbReference type="Proteomes" id="UP000214720">
    <property type="component" value="Unassembled WGS sequence"/>
</dbReference>
<organism evidence="1 2">
    <name type="scientific">Caballeronia sordidicola</name>
    <name type="common">Burkholderia sordidicola</name>
    <dbReference type="NCBI Taxonomy" id="196367"/>
    <lineage>
        <taxon>Bacteria</taxon>
        <taxon>Pseudomonadati</taxon>
        <taxon>Pseudomonadota</taxon>
        <taxon>Betaproteobacteria</taxon>
        <taxon>Burkholderiales</taxon>
        <taxon>Burkholderiaceae</taxon>
        <taxon>Caballeronia</taxon>
    </lineage>
</organism>
<evidence type="ECO:0000313" key="2">
    <source>
        <dbReference type="Proteomes" id="UP000214720"/>
    </source>
</evidence>